<proteinExistence type="predicted"/>
<dbReference type="EMBL" id="WKFB01000445">
    <property type="protein sequence ID" value="KAF6722938.1"/>
    <property type="molecule type" value="Genomic_DNA"/>
</dbReference>
<organism evidence="1 2">
    <name type="scientific">Oryzias melastigma</name>
    <name type="common">Marine medaka</name>
    <dbReference type="NCBI Taxonomy" id="30732"/>
    <lineage>
        <taxon>Eukaryota</taxon>
        <taxon>Metazoa</taxon>
        <taxon>Chordata</taxon>
        <taxon>Craniata</taxon>
        <taxon>Vertebrata</taxon>
        <taxon>Euteleostomi</taxon>
        <taxon>Actinopterygii</taxon>
        <taxon>Neopterygii</taxon>
        <taxon>Teleostei</taxon>
        <taxon>Neoteleostei</taxon>
        <taxon>Acanthomorphata</taxon>
        <taxon>Ovalentaria</taxon>
        <taxon>Atherinomorphae</taxon>
        <taxon>Beloniformes</taxon>
        <taxon>Adrianichthyidae</taxon>
        <taxon>Oryziinae</taxon>
        <taxon>Oryzias</taxon>
    </lineage>
</organism>
<gene>
    <name evidence="1" type="ORF">FQA47_014870</name>
</gene>
<comment type="caution">
    <text evidence="1">The sequence shown here is derived from an EMBL/GenBank/DDBJ whole genome shotgun (WGS) entry which is preliminary data.</text>
</comment>
<dbReference type="Proteomes" id="UP000646548">
    <property type="component" value="Unassembled WGS sequence"/>
</dbReference>
<sequence>MKGVLGRCEKVFLAVNTGSASVHSDSYSIIVQSVLPWSVAGDVDFALPWCYKALDAAAAGPEQSGGILRVAQQRDSAVSGYNPCAVEPPPAQSALLLGAEAAHTVGTEEPQQLEQRVFPQLK</sequence>
<dbReference type="AlphaFoldDB" id="A0A834BZV5"/>
<evidence type="ECO:0000313" key="1">
    <source>
        <dbReference type="EMBL" id="KAF6722938.1"/>
    </source>
</evidence>
<reference evidence="1" key="1">
    <citation type="journal article" name="BMC Genomics">
        <title>Long-read sequencing and de novo genome assembly of marine medaka (Oryzias melastigma).</title>
        <authorList>
            <person name="Liang P."/>
            <person name="Saqib H.S.A."/>
            <person name="Ni X."/>
            <person name="Shen Y."/>
        </authorList>
    </citation>
    <scope>NUCLEOTIDE SEQUENCE</scope>
    <source>
        <strain evidence="1">Bigg-433</strain>
    </source>
</reference>
<accession>A0A834BZV5</accession>
<protein>
    <submittedName>
        <fullName evidence="1">Uncharacterized protein</fullName>
    </submittedName>
</protein>
<evidence type="ECO:0000313" key="2">
    <source>
        <dbReference type="Proteomes" id="UP000646548"/>
    </source>
</evidence>
<name>A0A834BZV5_ORYME</name>